<sequence length="40" mass="4424">MAPCHAGWGMADHDATVLTQRATRPGYGRGFQRAFAHHML</sequence>
<comment type="caution">
    <text evidence="1">The sequence shown here is derived from an EMBL/GenBank/DDBJ whole genome shotgun (WGS) entry which is preliminary data.</text>
</comment>
<reference evidence="1 2" key="1">
    <citation type="journal article" date="2014" name="Nature">
        <title>Sequential evolution of bacterial morphology by co-option of a developmental regulator.</title>
        <authorList>
            <person name="Jiang C."/>
            <person name="Brown P.J."/>
            <person name="Ducret A."/>
            <person name="Brun Y.V."/>
        </authorList>
    </citation>
    <scope>NUCLEOTIDE SEQUENCE [LARGE SCALE GENOMIC DNA]</scope>
    <source>
        <strain evidence="1 2">DSM 16100</strain>
    </source>
</reference>
<gene>
    <name evidence="1" type="ORF">ABENE_13885</name>
</gene>
<keyword evidence="2" id="KW-1185">Reference proteome</keyword>
<proteinExistence type="predicted"/>
<accession>V4PV61</accession>
<dbReference type="AlphaFoldDB" id="V4PV61"/>
<organism evidence="1 2">
    <name type="scientific">Asticcacaulis benevestitus DSM 16100 = ATCC BAA-896</name>
    <dbReference type="NCBI Taxonomy" id="1121022"/>
    <lineage>
        <taxon>Bacteria</taxon>
        <taxon>Pseudomonadati</taxon>
        <taxon>Pseudomonadota</taxon>
        <taxon>Alphaproteobacteria</taxon>
        <taxon>Caulobacterales</taxon>
        <taxon>Caulobacteraceae</taxon>
        <taxon>Asticcacaulis</taxon>
    </lineage>
</organism>
<evidence type="ECO:0000313" key="2">
    <source>
        <dbReference type="Proteomes" id="UP000017837"/>
    </source>
</evidence>
<dbReference type="Proteomes" id="UP000017837">
    <property type="component" value="Unassembled WGS sequence"/>
</dbReference>
<name>V4PV61_9CAUL</name>
<protein>
    <submittedName>
        <fullName evidence="1">Uncharacterized protein</fullName>
    </submittedName>
</protein>
<evidence type="ECO:0000313" key="1">
    <source>
        <dbReference type="EMBL" id="ESQ89465.1"/>
    </source>
</evidence>
<dbReference type="EMBL" id="AWGB01000029">
    <property type="protein sequence ID" value="ESQ89465.1"/>
    <property type="molecule type" value="Genomic_DNA"/>
</dbReference>